<evidence type="ECO:0000313" key="3">
    <source>
        <dbReference type="Proteomes" id="UP000821853"/>
    </source>
</evidence>
<comment type="caution">
    <text evidence="2">The sequence shown here is derived from an EMBL/GenBank/DDBJ whole genome shotgun (WGS) entry which is preliminary data.</text>
</comment>
<sequence>MVKSSSEVIKVLDAKADNHYTACSCDVKDLYYSIPQDELLQFLEDEIDIHGPVAFQNAAGMTVAGFSELVAFYLNSTFSTWTGRTYIQKNDICIGSCIAPIISDFYSARKDGF</sequence>
<dbReference type="PROSITE" id="PS50878">
    <property type="entry name" value="RT_POL"/>
    <property type="match status" value="1"/>
</dbReference>
<accession>A0A9J6GXS5</accession>
<dbReference type="Proteomes" id="UP000821853">
    <property type="component" value="Unassembled WGS sequence"/>
</dbReference>
<name>A0A9J6GXS5_HAELO</name>
<dbReference type="InterPro" id="IPR000477">
    <property type="entry name" value="RT_dom"/>
</dbReference>
<organism evidence="2 3">
    <name type="scientific">Haemaphysalis longicornis</name>
    <name type="common">Bush tick</name>
    <dbReference type="NCBI Taxonomy" id="44386"/>
    <lineage>
        <taxon>Eukaryota</taxon>
        <taxon>Metazoa</taxon>
        <taxon>Ecdysozoa</taxon>
        <taxon>Arthropoda</taxon>
        <taxon>Chelicerata</taxon>
        <taxon>Arachnida</taxon>
        <taxon>Acari</taxon>
        <taxon>Parasitiformes</taxon>
        <taxon>Ixodida</taxon>
        <taxon>Ixodoidea</taxon>
        <taxon>Ixodidae</taxon>
        <taxon>Haemaphysalinae</taxon>
        <taxon>Haemaphysalis</taxon>
    </lineage>
</organism>
<keyword evidence="3" id="KW-1185">Reference proteome</keyword>
<evidence type="ECO:0000313" key="2">
    <source>
        <dbReference type="EMBL" id="KAH9379199.1"/>
    </source>
</evidence>
<dbReference type="VEuPathDB" id="VectorBase:HLOH_055390"/>
<proteinExistence type="predicted"/>
<evidence type="ECO:0000259" key="1">
    <source>
        <dbReference type="PROSITE" id="PS50878"/>
    </source>
</evidence>
<protein>
    <recommendedName>
        <fullName evidence="1">Reverse transcriptase domain-containing protein</fullName>
    </recommendedName>
</protein>
<dbReference type="AlphaFoldDB" id="A0A9J6GXS5"/>
<feature type="domain" description="Reverse transcriptase" evidence="1">
    <location>
        <begin position="1"/>
        <end position="113"/>
    </location>
</feature>
<reference evidence="2 3" key="1">
    <citation type="journal article" date="2020" name="Cell">
        <title>Large-Scale Comparative Analyses of Tick Genomes Elucidate Their Genetic Diversity and Vector Capacities.</title>
        <authorList>
            <consortium name="Tick Genome and Microbiome Consortium (TIGMIC)"/>
            <person name="Jia N."/>
            <person name="Wang J."/>
            <person name="Shi W."/>
            <person name="Du L."/>
            <person name="Sun Y."/>
            <person name="Zhan W."/>
            <person name="Jiang J.F."/>
            <person name="Wang Q."/>
            <person name="Zhang B."/>
            <person name="Ji P."/>
            <person name="Bell-Sakyi L."/>
            <person name="Cui X.M."/>
            <person name="Yuan T.T."/>
            <person name="Jiang B.G."/>
            <person name="Yang W.F."/>
            <person name="Lam T.T."/>
            <person name="Chang Q.C."/>
            <person name="Ding S.J."/>
            <person name="Wang X.J."/>
            <person name="Zhu J.G."/>
            <person name="Ruan X.D."/>
            <person name="Zhao L."/>
            <person name="Wei J.T."/>
            <person name="Ye R.Z."/>
            <person name="Que T.C."/>
            <person name="Du C.H."/>
            <person name="Zhou Y.H."/>
            <person name="Cheng J.X."/>
            <person name="Dai P.F."/>
            <person name="Guo W.B."/>
            <person name="Han X.H."/>
            <person name="Huang E.J."/>
            <person name="Li L.F."/>
            <person name="Wei W."/>
            <person name="Gao Y.C."/>
            <person name="Liu J.Z."/>
            <person name="Shao H.Z."/>
            <person name="Wang X."/>
            <person name="Wang C.C."/>
            <person name="Yang T.C."/>
            <person name="Huo Q.B."/>
            <person name="Li W."/>
            <person name="Chen H.Y."/>
            <person name="Chen S.E."/>
            <person name="Zhou L.G."/>
            <person name="Ni X.B."/>
            <person name="Tian J.H."/>
            <person name="Sheng Y."/>
            <person name="Liu T."/>
            <person name="Pan Y.S."/>
            <person name="Xia L.Y."/>
            <person name="Li J."/>
            <person name="Zhao F."/>
            <person name="Cao W.C."/>
        </authorList>
    </citation>
    <scope>NUCLEOTIDE SEQUENCE [LARGE SCALE GENOMIC DNA]</scope>
    <source>
        <strain evidence="2">HaeL-2018</strain>
    </source>
</reference>
<gene>
    <name evidence="2" type="ORF">HPB48_016318</name>
</gene>
<dbReference type="EMBL" id="JABSTR010000009">
    <property type="protein sequence ID" value="KAH9379199.1"/>
    <property type="molecule type" value="Genomic_DNA"/>
</dbReference>